<dbReference type="Proteomes" id="UP001589535">
    <property type="component" value="Unassembled WGS sequence"/>
</dbReference>
<accession>A0ABV5U4S3</accession>
<organism evidence="1 2">
    <name type="scientific">Amycolatopsis plumensis</name>
    <dbReference type="NCBI Taxonomy" id="236508"/>
    <lineage>
        <taxon>Bacteria</taxon>
        <taxon>Bacillati</taxon>
        <taxon>Actinomycetota</taxon>
        <taxon>Actinomycetes</taxon>
        <taxon>Pseudonocardiales</taxon>
        <taxon>Pseudonocardiaceae</taxon>
        <taxon>Amycolatopsis</taxon>
    </lineage>
</organism>
<comment type="caution">
    <text evidence="1">The sequence shown here is derived from an EMBL/GenBank/DDBJ whole genome shotgun (WGS) entry which is preliminary data.</text>
</comment>
<keyword evidence="2" id="KW-1185">Reference proteome</keyword>
<evidence type="ECO:0000313" key="1">
    <source>
        <dbReference type="EMBL" id="MFB9686111.1"/>
    </source>
</evidence>
<name>A0ABV5U4S3_9PSEU</name>
<proteinExistence type="predicted"/>
<protein>
    <submittedName>
        <fullName evidence="1">Uncharacterized protein</fullName>
    </submittedName>
</protein>
<evidence type="ECO:0000313" key="2">
    <source>
        <dbReference type="Proteomes" id="UP001589535"/>
    </source>
</evidence>
<sequence length="133" mass="14751">MDTVKWPGAQRCARRQLTIVHARQALVSLPDVRWHDPESEEQARTQLQEIGAIVDRALRRVHASSDEAQALKYAQARLTAFLVGWGDPDLIAPTHLAPMYRSLTDALRALSVRLATNGNADPPVDPDDPVPRT</sequence>
<gene>
    <name evidence="1" type="ORF">ACFFTO_18090</name>
</gene>
<reference evidence="1 2" key="1">
    <citation type="submission" date="2024-09" db="EMBL/GenBank/DDBJ databases">
        <authorList>
            <person name="Sun Q."/>
            <person name="Mori K."/>
        </authorList>
    </citation>
    <scope>NUCLEOTIDE SEQUENCE [LARGE SCALE GENOMIC DNA]</scope>
    <source>
        <strain evidence="1 2">JCM 13852</strain>
    </source>
</reference>
<dbReference type="EMBL" id="JBHMBK010000012">
    <property type="protein sequence ID" value="MFB9686111.1"/>
    <property type="molecule type" value="Genomic_DNA"/>
</dbReference>
<dbReference type="RefSeq" id="WP_378194772.1">
    <property type="nucleotide sequence ID" value="NZ_JBHMBK010000012.1"/>
</dbReference>